<proteinExistence type="predicted"/>
<reference evidence="1" key="1">
    <citation type="submission" date="2021-06" db="EMBL/GenBank/DDBJ databases">
        <title>Thalassococcus sp. CAU 1522 isolated from sea sand, Republic of Korea.</title>
        <authorList>
            <person name="Kim W."/>
        </authorList>
    </citation>
    <scope>NUCLEOTIDE SEQUENCE</scope>
    <source>
        <strain evidence="1">CAU 1522</strain>
    </source>
</reference>
<dbReference type="Proteomes" id="UP001166293">
    <property type="component" value="Unassembled WGS sequence"/>
</dbReference>
<dbReference type="NCBIfam" id="NF047509">
    <property type="entry name" value="Rv3131_FMN_oxido"/>
    <property type="match status" value="1"/>
</dbReference>
<dbReference type="InterPro" id="IPR006311">
    <property type="entry name" value="TAT_signal"/>
</dbReference>
<sequence>MMKRRQVLAGASAAAVVAAGGYALLGGPDYEAVAAATWQPADPAAPEIGRLVHYATLAANSHNTQPWIFEAGSGPIRILPDTTRRTPVADPDDHHLFATLGCAAENLMLAAGAEGKASALSFGADGAIAVDLAPGGAEDPLFAAITARQCSRSLYDGSTVSAADLSLLERAAQVDGCRVLLVTEPAEVAAILDLILAANAVQIADPAFVAELGDWLRFSAAAAVDTGDGLFSACSGNPTMPQWIGQRMFPRVFTPEAENEKTAAQVRSSAGLAIFVSDRDDAEHWVAAGRSYQRFALQATALDLKTAFLNQPLEVPEYRPQLAGLLGVTDRRPDLLVRFGRGPAMPRSLRRPVADVMRMV</sequence>
<protein>
    <submittedName>
        <fullName evidence="1">Tat pathway signal protein</fullName>
    </submittedName>
</protein>
<gene>
    <name evidence="1" type="ORF">KUH32_13790</name>
</gene>
<evidence type="ECO:0000313" key="1">
    <source>
        <dbReference type="EMBL" id="MBV2360834.1"/>
    </source>
</evidence>
<dbReference type="RefSeq" id="WP_217779185.1">
    <property type="nucleotide sequence ID" value="NZ_JAHRWL010000002.1"/>
</dbReference>
<dbReference type="EMBL" id="JAHRWL010000002">
    <property type="protein sequence ID" value="MBV2360834.1"/>
    <property type="molecule type" value="Genomic_DNA"/>
</dbReference>
<dbReference type="PROSITE" id="PS51318">
    <property type="entry name" value="TAT"/>
    <property type="match status" value="1"/>
</dbReference>
<evidence type="ECO:0000313" key="2">
    <source>
        <dbReference type="Proteomes" id="UP001166293"/>
    </source>
</evidence>
<name>A0ABS6NB76_9RHOB</name>
<keyword evidence="2" id="KW-1185">Reference proteome</keyword>
<organism evidence="1 2">
    <name type="scientific">Thalassococcus arenae</name>
    <dbReference type="NCBI Taxonomy" id="2851652"/>
    <lineage>
        <taxon>Bacteria</taxon>
        <taxon>Pseudomonadati</taxon>
        <taxon>Pseudomonadota</taxon>
        <taxon>Alphaproteobacteria</taxon>
        <taxon>Rhodobacterales</taxon>
        <taxon>Roseobacteraceae</taxon>
        <taxon>Thalassococcus</taxon>
    </lineage>
</organism>
<comment type="caution">
    <text evidence="1">The sequence shown here is derived from an EMBL/GenBank/DDBJ whole genome shotgun (WGS) entry which is preliminary data.</text>
</comment>
<accession>A0ABS6NB76</accession>